<evidence type="ECO:0000256" key="4">
    <source>
        <dbReference type="ARBA" id="ARBA00023136"/>
    </source>
</evidence>
<dbReference type="Proteomes" id="UP001168972">
    <property type="component" value="Unassembled WGS sequence"/>
</dbReference>
<gene>
    <name evidence="7" type="ORF">PV327_000797</name>
</gene>
<dbReference type="GO" id="GO:0061024">
    <property type="term" value="P:membrane organization"/>
    <property type="evidence" value="ECO:0007669"/>
    <property type="project" value="TreeGrafter"/>
</dbReference>
<feature type="region of interest" description="Disordered" evidence="5">
    <location>
        <begin position="1"/>
        <end position="124"/>
    </location>
</feature>
<dbReference type="GO" id="GO:0001671">
    <property type="term" value="F:ATPase activator activity"/>
    <property type="evidence" value="ECO:0007669"/>
    <property type="project" value="InterPro"/>
</dbReference>
<protein>
    <submittedName>
        <fullName evidence="7">Uncharacterized protein</fullName>
    </submittedName>
</protein>
<organism evidence="7 8">
    <name type="scientific">Microctonus hyperodae</name>
    <name type="common">Parasitoid wasp</name>
    <dbReference type="NCBI Taxonomy" id="165561"/>
    <lineage>
        <taxon>Eukaryota</taxon>
        <taxon>Metazoa</taxon>
        <taxon>Ecdysozoa</taxon>
        <taxon>Arthropoda</taxon>
        <taxon>Hexapoda</taxon>
        <taxon>Insecta</taxon>
        <taxon>Pterygota</taxon>
        <taxon>Neoptera</taxon>
        <taxon>Endopterygota</taxon>
        <taxon>Hymenoptera</taxon>
        <taxon>Apocrita</taxon>
        <taxon>Ichneumonoidea</taxon>
        <taxon>Braconidae</taxon>
        <taxon>Euphorinae</taxon>
        <taxon>Microctonus</taxon>
    </lineage>
</organism>
<dbReference type="InterPro" id="IPR008662">
    <property type="entry name" value="TOIP1/2"/>
</dbReference>
<feature type="compositionally biased region" description="Basic and acidic residues" evidence="5">
    <location>
        <begin position="75"/>
        <end position="87"/>
    </location>
</feature>
<dbReference type="InterPro" id="IPR038599">
    <property type="entry name" value="LAP1C-like_C_sf"/>
</dbReference>
<sequence length="390" mass="44298">MKSEAEDEHSTPEVRTKPNTPRQRPPLPRMMANRPSNTCNYESEEDNTSCESEKNDISCESDELDDDGTELRNLNSHDPKYDSEISKPTRRKTATSSFIPQSTISSPLPQTIPSSGEKSDELKTADYSRKLNEPSSQDYGDSKQNVNNKWSIIWVGASIIAFLGVSCFLVWNNVFSVNVNTVYIEKSSTFEDVLRDFEVNINGLNDKFKNQHSKIWDEIYSGIVNIKEHPEKRSIIFLFSNKEDPMSCLARMIGNASKDVLNTDILYLSSSNLGNDYGSVIDNFGEQIEQQRVVIVDNLLEIDVEALRAFHSLCDSENPLVRQTIYILTMIANGYENNERPVDFVTKQLERKLKGKIQSDKLQPLITRITDAAIYPVQPEPDFTSCPLRY</sequence>
<evidence type="ECO:0000256" key="5">
    <source>
        <dbReference type="SAM" id="MobiDB-lite"/>
    </source>
</evidence>
<evidence type="ECO:0000256" key="2">
    <source>
        <dbReference type="ARBA" id="ARBA00022692"/>
    </source>
</evidence>
<keyword evidence="4 6" id="KW-0472">Membrane</keyword>
<accession>A0AA39G826</accession>
<comment type="subcellular location">
    <subcellularLocation>
        <location evidence="1">Membrane</location>
    </subcellularLocation>
</comment>
<reference evidence="7" key="2">
    <citation type="submission" date="2023-03" db="EMBL/GenBank/DDBJ databases">
        <authorList>
            <person name="Inwood S.N."/>
            <person name="Skelly J.G."/>
            <person name="Guhlin J."/>
            <person name="Harrop T.W.R."/>
            <person name="Goldson S.G."/>
            <person name="Dearden P.K."/>
        </authorList>
    </citation>
    <scope>NUCLEOTIDE SEQUENCE</scope>
    <source>
        <strain evidence="7">Lincoln</strain>
        <tissue evidence="7">Whole body</tissue>
    </source>
</reference>
<comment type="caution">
    <text evidence="7">The sequence shown here is derived from an EMBL/GenBank/DDBJ whole genome shotgun (WGS) entry which is preliminary data.</text>
</comment>
<name>A0AA39G826_MICHY</name>
<dbReference type="Gene3D" id="3.40.50.12190">
    <property type="match status" value="1"/>
</dbReference>
<feature type="transmembrane region" description="Helical" evidence="6">
    <location>
        <begin position="152"/>
        <end position="171"/>
    </location>
</feature>
<keyword evidence="8" id="KW-1185">Reference proteome</keyword>
<feature type="compositionally biased region" description="Basic and acidic residues" evidence="5">
    <location>
        <begin position="1"/>
        <end position="16"/>
    </location>
</feature>
<dbReference type="PANTHER" id="PTHR18843:SF7">
    <property type="entry name" value="LAMINA-ASSOCIATED POLYPEPTIDE 1B ISOFORM 1-RELATED"/>
    <property type="match status" value="1"/>
</dbReference>
<evidence type="ECO:0000256" key="3">
    <source>
        <dbReference type="ARBA" id="ARBA00022989"/>
    </source>
</evidence>
<reference evidence="7" key="1">
    <citation type="journal article" date="2023" name="bioRxiv">
        <title>Scaffold-level genome assemblies of two parasitoid biocontrol wasps reveal the parthenogenesis mechanism and an associated novel virus.</title>
        <authorList>
            <person name="Inwood S."/>
            <person name="Skelly J."/>
            <person name="Guhlin J."/>
            <person name="Harrop T."/>
            <person name="Goldson S."/>
            <person name="Dearden P."/>
        </authorList>
    </citation>
    <scope>NUCLEOTIDE SEQUENCE</scope>
    <source>
        <strain evidence="7">Lincoln</strain>
        <tissue evidence="7">Whole body</tissue>
    </source>
</reference>
<evidence type="ECO:0000313" key="7">
    <source>
        <dbReference type="EMBL" id="KAK0182686.1"/>
    </source>
</evidence>
<evidence type="ECO:0000313" key="8">
    <source>
        <dbReference type="Proteomes" id="UP001168972"/>
    </source>
</evidence>
<dbReference type="GO" id="GO:0016020">
    <property type="term" value="C:membrane"/>
    <property type="evidence" value="ECO:0007669"/>
    <property type="project" value="UniProtKB-SubCell"/>
</dbReference>
<keyword evidence="3 6" id="KW-1133">Transmembrane helix</keyword>
<keyword evidence="2 6" id="KW-0812">Transmembrane</keyword>
<feature type="compositionally biased region" description="Acidic residues" evidence="5">
    <location>
        <begin position="59"/>
        <end position="68"/>
    </location>
</feature>
<feature type="compositionally biased region" description="Polar residues" evidence="5">
    <location>
        <begin position="94"/>
        <end position="116"/>
    </location>
</feature>
<dbReference type="PANTHER" id="PTHR18843">
    <property type="entry name" value="TORSIN-1A-INTERACTING PROTEIN"/>
    <property type="match status" value="1"/>
</dbReference>
<dbReference type="AlphaFoldDB" id="A0AA39G826"/>
<proteinExistence type="predicted"/>
<evidence type="ECO:0000256" key="1">
    <source>
        <dbReference type="ARBA" id="ARBA00004370"/>
    </source>
</evidence>
<evidence type="ECO:0000256" key="6">
    <source>
        <dbReference type="SAM" id="Phobius"/>
    </source>
</evidence>
<dbReference type="EMBL" id="JAQQBR010000001">
    <property type="protein sequence ID" value="KAK0182686.1"/>
    <property type="molecule type" value="Genomic_DNA"/>
</dbReference>